<feature type="active site" description="For beta-ketoacyl synthase activity" evidence="15">
    <location>
        <position position="170"/>
    </location>
</feature>
<comment type="function">
    <text evidence="11 14">Involved in the type II fatty acid elongation cycle. Catalyzes the elongation of a wide range of acyl-ACP by the addition of two carbons from malonyl-ACP to an acyl acceptor. Can efficiently catalyze the conversion of palmitoleoyl-ACP (cis-hexadec-9-enoyl-ACP) to cis-vaccenoyl-ACP (cis-octadec-11-enoyl-ACP), an essential step in the thermal regulation of fatty acid composition.</text>
</comment>
<dbReference type="SMART" id="SM00825">
    <property type="entry name" value="PKS_KS"/>
    <property type="match status" value="1"/>
</dbReference>
<dbReference type="PANTHER" id="PTHR11712:SF336">
    <property type="entry name" value="3-OXOACYL-[ACYL-CARRIER-PROTEIN] SYNTHASE, MITOCHONDRIAL"/>
    <property type="match status" value="1"/>
</dbReference>
<dbReference type="GO" id="GO:0006633">
    <property type="term" value="P:fatty acid biosynthetic process"/>
    <property type="evidence" value="ECO:0007669"/>
    <property type="project" value="UniProtKB-UniRule"/>
</dbReference>
<keyword evidence="7" id="KW-0276">Fatty acid metabolism</keyword>
<dbReference type="FunFam" id="3.40.47.10:FF:000018">
    <property type="entry name" value="3-oxoacyl-[acyl-carrier-protein] synthase 2"/>
    <property type="match status" value="1"/>
</dbReference>
<dbReference type="InterPro" id="IPR000794">
    <property type="entry name" value="Beta-ketoacyl_synthase"/>
</dbReference>
<evidence type="ECO:0000256" key="10">
    <source>
        <dbReference type="ARBA" id="ARBA00023315"/>
    </source>
</evidence>
<dbReference type="InterPro" id="IPR018201">
    <property type="entry name" value="Ketoacyl_synth_AS"/>
</dbReference>
<dbReference type="SUPFAM" id="SSF53901">
    <property type="entry name" value="Thiolase-like"/>
    <property type="match status" value="2"/>
</dbReference>
<dbReference type="EC" id="2.3.1.179" evidence="3 14"/>
<evidence type="ECO:0000256" key="16">
    <source>
        <dbReference type="RuleBase" id="RU003694"/>
    </source>
</evidence>
<evidence type="ECO:0000256" key="5">
    <source>
        <dbReference type="ARBA" id="ARBA00022516"/>
    </source>
</evidence>
<dbReference type="InterPro" id="IPR017568">
    <property type="entry name" value="3-oxoacyl-ACP_synth-2"/>
</dbReference>
<dbReference type="InterPro" id="IPR014030">
    <property type="entry name" value="Ketoacyl_synth_N"/>
</dbReference>
<dbReference type="InterPro" id="IPR014031">
    <property type="entry name" value="Ketoacyl_synth_C"/>
</dbReference>
<dbReference type="Pfam" id="PF00109">
    <property type="entry name" value="ketoacyl-synt"/>
    <property type="match status" value="1"/>
</dbReference>
<dbReference type="CDD" id="cd00834">
    <property type="entry name" value="KAS_I_II"/>
    <property type="match status" value="1"/>
</dbReference>
<evidence type="ECO:0000313" key="19">
    <source>
        <dbReference type="Proteomes" id="UP000051790"/>
    </source>
</evidence>
<evidence type="ECO:0000256" key="6">
    <source>
        <dbReference type="ARBA" id="ARBA00022679"/>
    </source>
</evidence>
<keyword evidence="9 14" id="KW-0275">Fatty acid biosynthesis</keyword>
<dbReference type="UniPathway" id="UPA00094"/>
<keyword evidence="5 14" id="KW-0444">Lipid biosynthesis</keyword>
<evidence type="ECO:0000256" key="4">
    <source>
        <dbReference type="ARBA" id="ARBA00014657"/>
    </source>
</evidence>
<comment type="pathway">
    <text evidence="1 14">Lipid metabolism; fatty acid biosynthesis.</text>
</comment>
<comment type="caution">
    <text evidence="18">The sequence shown here is derived from an EMBL/GenBank/DDBJ whole genome shotgun (WGS) entry which is preliminary data.</text>
</comment>
<proteinExistence type="inferred from homology"/>
<dbReference type="PATRIC" id="fig|1423769.4.peg.508"/>
<keyword evidence="19" id="KW-1185">Reference proteome</keyword>
<sequence length="418" mass="42753">MVVQQGGTTMTRVVVTGMGTVNALGNDLTQTIANMQQGRCGLTAITKFDAQATGISVAGEVKDFDVTKRVAKKLSKRLDLFTQYALYSAIEAAEQAKLADAVAPERLAVIYGSGIGGLTTIEEQVTKKNAKGPKRISPLFVPMAIINMAAGVLAEHFHAQGQSYAVVTACASATSAIGQAMAYIQSGRADVVITGGAEASVNEIGIGGFAALTALSDATDPTQASLPFAQSRSGFVMGEGAGTLIIESEAHAQARGAQILGYVAGFGATSDAYHMTAPDPSGTQPARAMRQAIASAHLTPEAIGYVNAHGTATVANDLMESKAIAQVFGEHNVLVSSTKGMTGHLLGAAGAVEAIMTLAALNLEMLPQNVSAAPDPACPVQLVDNNHTVPKTPFALSNSFGFGGHNAVLVLGGAHAYG</sequence>
<comment type="catalytic activity">
    <reaction evidence="13 14">
        <text>a fatty acyl-[ACP] + malonyl-[ACP] + H(+) = a 3-oxoacyl-[ACP] + holo-[ACP] + CO2</text>
        <dbReference type="Rhea" id="RHEA:22836"/>
        <dbReference type="Rhea" id="RHEA-COMP:9623"/>
        <dbReference type="Rhea" id="RHEA-COMP:9685"/>
        <dbReference type="Rhea" id="RHEA-COMP:9916"/>
        <dbReference type="Rhea" id="RHEA-COMP:14125"/>
        <dbReference type="ChEBI" id="CHEBI:15378"/>
        <dbReference type="ChEBI" id="CHEBI:16526"/>
        <dbReference type="ChEBI" id="CHEBI:64479"/>
        <dbReference type="ChEBI" id="CHEBI:78449"/>
        <dbReference type="ChEBI" id="CHEBI:78776"/>
        <dbReference type="ChEBI" id="CHEBI:138651"/>
    </reaction>
</comment>
<dbReference type="NCBIfam" id="TIGR03150">
    <property type="entry name" value="fabF"/>
    <property type="match status" value="1"/>
</dbReference>
<evidence type="ECO:0000256" key="14">
    <source>
        <dbReference type="PIRNR" id="PIRNR000447"/>
    </source>
</evidence>
<dbReference type="Gene3D" id="3.40.47.10">
    <property type="match status" value="1"/>
</dbReference>
<reference evidence="18 19" key="1">
    <citation type="journal article" date="2015" name="Genome Announc.">
        <title>Expanding the biotechnology potential of lactobacilli through comparative genomics of 213 strains and associated genera.</title>
        <authorList>
            <person name="Sun Z."/>
            <person name="Harris H.M."/>
            <person name="McCann A."/>
            <person name="Guo C."/>
            <person name="Argimon S."/>
            <person name="Zhang W."/>
            <person name="Yang X."/>
            <person name="Jeffery I.B."/>
            <person name="Cooney J.C."/>
            <person name="Kagawa T.F."/>
            <person name="Liu W."/>
            <person name="Song Y."/>
            <person name="Salvetti E."/>
            <person name="Wrobel A."/>
            <person name="Rasinkangas P."/>
            <person name="Parkhill J."/>
            <person name="Rea M.C."/>
            <person name="O'Sullivan O."/>
            <person name="Ritari J."/>
            <person name="Douillard F.P."/>
            <person name="Paul Ross R."/>
            <person name="Yang R."/>
            <person name="Briner A.E."/>
            <person name="Felis G.E."/>
            <person name="de Vos W.M."/>
            <person name="Barrangou R."/>
            <person name="Klaenhammer T.R."/>
            <person name="Caufield P.W."/>
            <person name="Cui Y."/>
            <person name="Zhang H."/>
            <person name="O'Toole P.W."/>
        </authorList>
    </citation>
    <scope>NUCLEOTIDE SEQUENCE [LARGE SCALE GENOMIC DNA]</scope>
    <source>
        <strain evidence="18 19">DSM 13343</strain>
    </source>
</reference>
<name>A0A0R1QTW5_9LACO</name>
<evidence type="ECO:0000256" key="9">
    <source>
        <dbReference type="ARBA" id="ARBA00023160"/>
    </source>
</evidence>
<evidence type="ECO:0000256" key="15">
    <source>
        <dbReference type="PIRSR" id="PIRSR000447-1"/>
    </source>
</evidence>
<dbReference type="AlphaFoldDB" id="A0A0R1QTW5"/>
<dbReference type="GO" id="GO:0005829">
    <property type="term" value="C:cytosol"/>
    <property type="evidence" value="ECO:0007669"/>
    <property type="project" value="TreeGrafter"/>
</dbReference>
<evidence type="ECO:0000256" key="12">
    <source>
        <dbReference type="ARBA" id="ARBA00047318"/>
    </source>
</evidence>
<accession>A0A0R1QTW5</accession>
<dbReference type="PROSITE" id="PS52004">
    <property type="entry name" value="KS3_2"/>
    <property type="match status" value="1"/>
</dbReference>
<dbReference type="Pfam" id="PF02801">
    <property type="entry name" value="Ketoacyl-synt_C"/>
    <property type="match status" value="1"/>
</dbReference>
<protein>
    <recommendedName>
        <fullName evidence="4 14">3-oxoacyl-[acyl-carrier-protein] synthase 2</fullName>
        <ecNumber evidence="3 14">2.3.1.179</ecNumber>
    </recommendedName>
</protein>
<evidence type="ECO:0000256" key="7">
    <source>
        <dbReference type="ARBA" id="ARBA00022832"/>
    </source>
</evidence>
<dbReference type="GO" id="GO:0004315">
    <property type="term" value="F:3-oxoacyl-[acyl-carrier-protein] synthase activity"/>
    <property type="evidence" value="ECO:0007669"/>
    <property type="project" value="UniProtKB-UniRule"/>
</dbReference>
<evidence type="ECO:0000256" key="13">
    <source>
        <dbReference type="ARBA" id="ARBA00047659"/>
    </source>
</evidence>
<gene>
    <name evidence="18" type="ORF">FD01_GL000476</name>
</gene>
<keyword evidence="8" id="KW-0443">Lipid metabolism</keyword>
<dbReference type="NCBIfam" id="NF005589">
    <property type="entry name" value="PRK07314.1"/>
    <property type="match status" value="1"/>
</dbReference>
<evidence type="ECO:0000313" key="18">
    <source>
        <dbReference type="EMBL" id="KRL46228.1"/>
    </source>
</evidence>
<dbReference type="EMBL" id="AZEU01000110">
    <property type="protein sequence ID" value="KRL46228.1"/>
    <property type="molecule type" value="Genomic_DNA"/>
</dbReference>
<comment type="similarity">
    <text evidence="2 14 16">Belongs to the thiolase-like superfamily. Beta-ketoacyl-ACP synthases family.</text>
</comment>
<comment type="catalytic activity">
    <reaction evidence="12 14">
        <text>(9Z)-hexadecenoyl-[ACP] + malonyl-[ACP] + H(+) = 3-oxo-(11Z)-octadecenoyl-[ACP] + holo-[ACP] + CO2</text>
        <dbReference type="Rhea" id="RHEA:55040"/>
        <dbReference type="Rhea" id="RHEA-COMP:9623"/>
        <dbReference type="Rhea" id="RHEA-COMP:9685"/>
        <dbReference type="Rhea" id="RHEA-COMP:10800"/>
        <dbReference type="Rhea" id="RHEA-COMP:14074"/>
        <dbReference type="ChEBI" id="CHEBI:15378"/>
        <dbReference type="ChEBI" id="CHEBI:16526"/>
        <dbReference type="ChEBI" id="CHEBI:64479"/>
        <dbReference type="ChEBI" id="CHEBI:78449"/>
        <dbReference type="ChEBI" id="CHEBI:83989"/>
        <dbReference type="ChEBI" id="CHEBI:138538"/>
        <dbReference type="EC" id="2.3.1.179"/>
    </reaction>
</comment>
<evidence type="ECO:0000256" key="11">
    <source>
        <dbReference type="ARBA" id="ARBA00024006"/>
    </source>
</evidence>
<feature type="domain" description="Ketosynthase family 3 (KS3)" evidence="17">
    <location>
        <begin position="10"/>
        <end position="413"/>
    </location>
</feature>
<organism evidence="18 19">
    <name type="scientific">Lacticaseibacillus manihotivorans DSM 13343 = JCM 12514</name>
    <dbReference type="NCBI Taxonomy" id="1423769"/>
    <lineage>
        <taxon>Bacteria</taxon>
        <taxon>Bacillati</taxon>
        <taxon>Bacillota</taxon>
        <taxon>Bacilli</taxon>
        <taxon>Lactobacillales</taxon>
        <taxon>Lactobacillaceae</taxon>
        <taxon>Lacticaseibacillus</taxon>
    </lineage>
</organism>
<dbReference type="InterPro" id="IPR020841">
    <property type="entry name" value="PKS_Beta-ketoAc_synthase_dom"/>
</dbReference>
<keyword evidence="6 14" id="KW-0808">Transferase</keyword>
<evidence type="ECO:0000256" key="3">
    <source>
        <dbReference type="ARBA" id="ARBA00012356"/>
    </source>
</evidence>
<evidence type="ECO:0000259" key="17">
    <source>
        <dbReference type="PROSITE" id="PS52004"/>
    </source>
</evidence>
<dbReference type="InterPro" id="IPR016039">
    <property type="entry name" value="Thiolase-like"/>
</dbReference>
<dbReference type="PROSITE" id="PS00606">
    <property type="entry name" value="KS3_1"/>
    <property type="match status" value="1"/>
</dbReference>
<dbReference type="PANTHER" id="PTHR11712">
    <property type="entry name" value="POLYKETIDE SYNTHASE-RELATED"/>
    <property type="match status" value="1"/>
</dbReference>
<keyword evidence="10 14" id="KW-0012">Acyltransferase</keyword>
<evidence type="ECO:0000256" key="8">
    <source>
        <dbReference type="ARBA" id="ARBA00023098"/>
    </source>
</evidence>
<dbReference type="Proteomes" id="UP000051790">
    <property type="component" value="Unassembled WGS sequence"/>
</dbReference>
<evidence type="ECO:0000256" key="1">
    <source>
        <dbReference type="ARBA" id="ARBA00005194"/>
    </source>
</evidence>
<dbReference type="PIRSF" id="PIRSF000447">
    <property type="entry name" value="KAS_II"/>
    <property type="match status" value="1"/>
</dbReference>
<evidence type="ECO:0000256" key="2">
    <source>
        <dbReference type="ARBA" id="ARBA00008467"/>
    </source>
</evidence>